<feature type="chain" id="PRO_5047253419" evidence="1">
    <location>
        <begin position="28"/>
        <end position="255"/>
    </location>
</feature>
<accession>A0ABS9K1C9</accession>
<reference evidence="2" key="1">
    <citation type="submission" date="2022-01" db="EMBL/GenBank/DDBJ databases">
        <authorList>
            <person name="Jo J.-H."/>
            <person name="Im W.-T."/>
        </authorList>
    </citation>
    <scope>NUCLEOTIDE SEQUENCE</scope>
    <source>
        <strain evidence="2">XY25</strain>
    </source>
</reference>
<keyword evidence="3" id="KW-1185">Reference proteome</keyword>
<organism evidence="2 3">
    <name type="scientific">Dechloromonas hankyongensis</name>
    <dbReference type="NCBI Taxonomy" id="2908002"/>
    <lineage>
        <taxon>Bacteria</taxon>
        <taxon>Pseudomonadati</taxon>
        <taxon>Pseudomonadota</taxon>
        <taxon>Betaproteobacteria</taxon>
        <taxon>Rhodocyclales</taxon>
        <taxon>Azonexaceae</taxon>
        <taxon>Dechloromonas</taxon>
    </lineage>
</organism>
<sequence>MKHATLRATVRRSLAVVAALGCCVATAAELHVFAPNAVKEPLEIIVARFEKSSGHRVVLRWAGTEAITKRVGDGETADVVVNATQNIEKLTADGKLVDGSRTDFARSAIGVAIPESLPRPDIASVDGLKQALLAAKSVAISSGTSGRYLLKMFDRLAIRQQIEAKLVQPPSGAQIGEIIARGEAELGFQQVSELVHVPGIRYLGPLPPEIQNYTVYSAAIHRQALQPGVAKSFLGALREAEAATAIGQSGMEPVR</sequence>
<dbReference type="SUPFAM" id="SSF53850">
    <property type="entry name" value="Periplasmic binding protein-like II"/>
    <property type="match status" value="1"/>
</dbReference>
<gene>
    <name evidence="2" type="ORF">LZ012_07930</name>
</gene>
<proteinExistence type="predicted"/>
<evidence type="ECO:0000313" key="3">
    <source>
        <dbReference type="Proteomes" id="UP001165384"/>
    </source>
</evidence>
<name>A0ABS9K1C9_9RHOO</name>
<evidence type="ECO:0000313" key="2">
    <source>
        <dbReference type="EMBL" id="MCG2576921.1"/>
    </source>
</evidence>
<comment type="caution">
    <text evidence="2">The sequence shown here is derived from an EMBL/GenBank/DDBJ whole genome shotgun (WGS) entry which is preliminary data.</text>
</comment>
<dbReference type="PANTHER" id="PTHR30632:SF11">
    <property type="entry name" value="BLR4797 PROTEIN"/>
    <property type="match status" value="1"/>
</dbReference>
<protein>
    <submittedName>
        <fullName evidence="2">Substrate-binding domain-containing protein</fullName>
    </submittedName>
</protein>
<feature type="signal peptide" evidence="1">
    <location>
        <begin position="1"/>
        <end position="27"/>
    </location>
</feature>
<dbReference type="PANTHER" id="PTHR30632">
    <property type="entry name" value="MOLYBDATE-BINDING PERIPLASMIC PROTEIN"/>
    <property type="match status" value="1"/>
</dbReference>
<evidence type="ECO:0000256" key="1">
    <source>
        <dbReference type="SAM" id="SignalP"/>
    </source>
</evidence>
<dbReference type="InterPro" id="IPR050682">
    <property type="entry name" value="ModA/WtpA"/>
</dbReference>
<dbReference type="EMBL" id="JAKLTN010000001">
    <property type="protein sequence ID" value="MCG2576921.1"/>
    <property type="molecule type" value="Genomic_DNA"/>
</dbReference>
<dbReference type="RefSeq" id="WP_275709350.1">
    <property type="nucleotide sequence ID" value="NZ_JAKLTN010000001.1"/>
</dbReference>
<dbReference type="Proteomes" id="UP001165384">
    <property type="component" value="Unassembled WGS sequence"/>
</dbReference>
<dbReference type="Pfam" id="PF13531">
    <property type="entry name" value="SBP_bac_11"/>
    <property type="match status" value="1"/>
</dbReference>
<keyword evidence="1" id="KW-0732">Signal</keyword>
<dbReference type="Gene3D" id="3.40.190.10">
    <property type="entry name" value="Periplasmic binding protein-like II"/>
    <property type="match status" value="2"/>
</dbReference>